<feature type="compositionally biased region" description="Low complexity" evidence="10">
    <location>
        <begin position="1"/>
        <end position="14"/>
    </location>
</feature>
<evidence type="ECO:0000256" key="4">
    <source>
        <dbReference type="ARBA" id="ARBA00007540"/>
    </source>
</evidence>
<dbReference type="InterPro" id="IPR017336">
    <property type="entry name" value="Snurportin-1"/>
</dbReference>
<dbReference type="Gene3D" id="3.30.470.30">
    <property type="entry name" value="DNA ligase/mRNA capping enzyme"/>
    <property type="match status" value="1"/>
</dbReference>
<keyword evidence="7" id="KW-0963">Cytoplasm</keyword>
<keyword evidence="13" id="KW-1185">Reference proteome</keyword>
<evidence type="ECO:0000256" key="8">
    <source>
        <dbReference type="ARBA" id="ARBA00022884"/>
    </source>
</evidence>
<gene>
    <name evidence="12" type="ORF">RHOBADRAFT_56592</name>
</gene>
<accession>A0A0P9GFF6</accession>
<dbReference type="InterPro" id="IPR047857">
    <property type="entry name" value="Snurportin1_C"/>
</dbReference>
<name>A0A0P9GFF6_RHOGW</name>
<evidence type="ECO:0000313" key="12">
    <source>
        <dbReference type="EMBL" id="KPV71556.1"/>
    </source>
</evidence>
<reference evidence="12 13" key="1">
    <citation type="journal article" date="2015" name="Front. Microbiol.">
        <title>Genome sequence of the plant growth promoting endophytic yeast Rhodotorula graminis WP1.</title>
        <authorList>
            <person name="Firrincieli A."/>
            <person name="Otillar R."/>
            <person name="Salamov A."/>
            <person name="Schmutz J."/>
            <person name="Khan Z."/>
            <person name="Redman R.S."/>
            <person name="Fleck N.D."/>
            <person name="Lindquist E."/>
            <person name="Grigoriev I.V."/>
            <person name="Doty S.L."/>
        </authorList>
    </citation>
    <scope>NUCLEOTIDE SEQUENCE [LARGE SCALE GENOMIC DNA]</scope>
    <source>
        <strain evidence="12 13">WP1</strain>
    </source>
</reference>
<dbReference type="GO" id="GO:0005737">
    <property type="term" value="C:cytoplasm"/>
    <property type="evidence" value="ECO:0007669"/>
    <property type="project" value="UniProtKB-SubCell"/>
</dbReference>
<dbReference type="STRING" id="578459.A0A0P9GFF6"/>
<sequence>MSDSTTSPSATTSPKLDPFGRRESWLRPPQDGHDSQTKRRQRALDAQKQRRVHAIEAARSSFRELEFMEDLSLAGSPESSDTEHGEALPPSSTAGGDAASNPPPVIGKTKRQRFKPKFHAWAKNLLSHAETLDLRHGLPEGLESDWRAVVVPKGKRCLCATMPTNAGVNTILYSRVAGRTLGRFRTSLPPDCLLDTVWDAELGVLWVLDLCAWRSTWFVECEADMRAFFLASKLSELDTQAYFPPSSPFATQSQAGTIKTLLVLPVPSVAPPLLPSTLLPLLDPLAAAPNPAPQALPVAVLAPYATPEGHLALAPAEVPIPLAPTGVLLYLSSAHYESGSTPLVSWVPCGAEVAAEDKDREGVERMRTLVSEWAQRGGGPAAVAGLGEGQQSHGMVDGSGAA</sequence>
<organism evidence="12 13">
    <name type="scientific">Rhodotorula graminis (strain WP1)</name>
    <dbReference type="NCBI Taxonomy" id="578459"/>
    <lineage>
        <taxon>Eukaryota</taxon>
        <taxon>Fungi</taxon>
        <taxon>Dikarya</taxon>
        <taxon>Basidiomycota</taxon>
        <taxon>Pucciniomycotina</taxon>
        <taxon>Microbotryomycetes</taxon>
        <taxon>Sporidiobolales</taxon>
        <taxon>Sporidiobolaceae</taxon>
        <taxon>Rhodotorula</taxon>
    </lineage>
</organism>
<comment type="similarity">
    <text evidence="4">Belongs to the snurportin family.</text>
</comment>
<feature type="domain" description="Snurportin-1 m3G cap-binding" evidence="11">
    <location>
        <begin position="138"/>
        <end position="238"/>
    </location>
</feature>
<protein>
    <recommendedName>
        <fullName evidence="5">Snurportin-1</fullName>
    </recommendedName>
</protein>
<dbReference type="GO" id="GO:0003723">
    <property type="term" value="F:RNA binding"/>
    <property type="evidence" value="ECO:0007669"/>
    <property type="project" value="UniProtKB-KW"/>
</dbReference>
<dbReference type="PANTHER" id="PTHR13403:SF6">
    <property type="entry name" value="SNURPORTIN-1"/>
    <property type="match status" value="1"/>
</dbReference>
<dbReference type="AlphaFoldDB" id="A0A0P9GFF6"/>
<dbReference type="GO" id="GO:0005634">
    <property type="term" value="C:nucleus"/>
    <property type="evidence" value="ECO:0007669"/>
    <property type="project" value="UniProtKB-SubCell"/>
</dbReference>
<evidence type="ECO:0000256" key="10">
    <source>
        <dbReference type="SAM" id="MobiDB-lite"/>
    </source>
</evidence>
<dbReference type="RefSeq" id="XP_018267605.1">
    <property type="nucleotide sequence ID" value="XM_018418425.1"/>
</dbReference>
<comment type="subcellular location">
    <subcellularLocation>
        <location evidence="3">Cytoplasm</location>
    </subcellularLocation>
    <subcellularLocation>
        <location evidence="2">Nucleus</location>
    </subcellularLocation>
</comment>
<dbReference type="GeneID" id="28978872"/>
<keyword evidence="9" id="KW-0539">Nucleus</keyword>
<feature type="region of interest" description="Disordered" evidence="10">
    <location>
        <begin position="72"/>
        <end position="111"/>
    </location>
</feature>
<feature type="compositionally biased region" description="Basic and acidic residues" evidence="10">
    <location>
        <begin position="18"/>
        <end position="59"/>
    </location>
</feature>
<evidence type="ECO:0000256" key="1">
    <source>
        <dbReference type="ARBA" id="ARBA00003975"/>
    </source>
</evidence>
<evidence type="ECO:0000256" key="3">
    <source>
        <dbReference type="ARBA" id="ARBA00004496"/>
    </source>
</evidence>
<dbReference type="PANTHER" id="PTHR13403">
    <property type="entry name" value="SNURPORTIN1 RNUT1 PROTEIN RNA, U TRANSPORTER 1"/>
    <property type="match status" value="1"/>
</dbReference>
<proteinExistence type="inferred from homology"/>
<evidence type="ECO:0000256" key="7">
    <source>
        <dbReference type="ARBA" id="ARBA00022490"/>
    </source>
</evidence>
<keyword evidence="8" id="KW-0694">RNA-binding</keyword>
<feature type="region of interest" description="Disordered" evidence="10">
    <location>
        <begin position="380"/>
        <end position="402"/>
    </location>
</feature>
<dbReference type="OrthoDB" id="10003593at2759"/>
<evidence type="ECO:0000256" key="2">
    <source>
        <dbReference type="ARBA" id="ARBA00004123"/>
    </source>
</evidence>
<dbReference type="OMA" id="FRLWWRD"/>
<evidence type="ECO:0000259" key="11">
    <source>
        <dbReference type="Pfam" id="PF21974"/>
    </source>
</evidence>
<evidence type="ECO:0000256" key="6">
    <source>
        <dbReference type="ARBA" id="ARBA00022448"/>
    </source>
</evidence>
<dbReference type="Proteomes" id="UP000053890">
    <property type="component" value="Unassembled WGS sequence"/>
</dbReference>
<evidence type="ECO:0000256" key="9">
    <source>
        <dbReference type="ARBA" id="ARBA00023242"/>
    </source>
</evidence>
<comment type="function">
    <text evidence="1">Functions as an U snRNP-specific nuclear import adapter. Involved in the trimethylguanosine (m3G)-cap-dependent nuclear import of U snRNPs. Binds specifically to the terminal m3G-cap U snRNAs.</text>
</comment>
<feature type="region of interest" description="Disordered" evidence="10">
    <location>
        <begin position="1"/>
        <end position="59"/>
    </location>
</feature>
<dbReference type="Pfam" id="PF21974">
    <property type="entry name" value="SPN1_m3Gcap_bd"/>
    <property type="match status" value="1"/>
</dbReference>
<evidence type="ECO:0000256" key="5">
    <source>
        <dbReference type="ARBA" id="ARBA00016034"/>
    </source>
</evidence>
<keyword evidence="6" id="KW-0813">Transport</keyword>
<dbReference type="EMBL" id="KQ474093">
    <property type="protein sequence ID" value="KPV71556.1"/>
    <property type="molecule type" value="Genomic_DNA"/>
</dbReference>
<evidence type="ECO:0000313" key="13">
    <source>
        <dbReference type="Proteomes" id="UP000053890"/>
    </source>
</evidence>
<dbReference type="GO" id="GO:0061015">
    <property type="term" value="P:snRNA import into nucleus"/>
    <property type="evidence" value="ECO:0007669"/>
    <property type="project" value="InterPro"/>
</dbReference>